<dbReference type="EMBL" id="JAKRVX010000006">
    <property type="protein sequence ID" value="MCL9817817.1"/>
    <property type="molecule type" value="Genomic_DNA"/>
</dbReference>
<dbReference type="PANTHER" id="PTHR10806:SF6">
    <property type="entry name" value="SIGNAL PEPTIDASE COMPLEX CATALYTIC SUBUNIT SEC11"/>
    <property type="match status" value="1"/>
</dbReference>
<comment type="caution">
    <text evidence="6">The sequence shown here is derived from an EMBL/GenBank/DDBJ whole genome shotgun (WGS) entry which is preliminary data.</text>
</comment>
<evidence type="ECO:0000256" key="3">
    <source>
        <dbReference type="ARBA" id="ARBA00022989"/>
    </source>
</evidence>
<dbReference type="InterPro" id="IPR036286">
    <property type="entry name" value="LexA/Signal_pep-like_sf"/>
</dbReference>
<dbReference type="GO" id="GO:0004252">
    <property type="term" value="F:serine-type endopeptidase activity"/>
    <property type="evidence" value="ECO:0007669"/>
    <property type="project" value="InterPro"/>
</dbReference>
<dbReference type="GO" id="GO:0016020">
    <property type="term" value="C:membrane"/>
    <property type="evidence" value="ECO:0007669"/>
    <property type="project" value="UniProtKB-SubCell"/>
</dbReference>
<name>A0AAE3FYC2_9EURY</name>
<sequence length="182" mass="19373">MKELSTYMTRQLAVRVAVVVILIAVVAPFVIYAVPQVIGANHSYVVLTASMSPAIETGDVVIVSETDPEAVEAGDVITYVRGENEPPVTHRVVEITTEDGQTSYVTQGDANSDPDSGAVPADNLIGAVVLVIPWIGYVIQFINTPTGFALFVLIPIGLLVISEAWTLLAPALRDTQTEPEEG</sequence>
<feature type="transmembrane region" description="Helical" evidence="5">
    <location>
        <begin position="124"/>
        <end position="142"/>
    </location>
</feature>
<keyword evidence="3 5" id="KW-1133">Transmembrane helix</keyword>
<dbReference type="CDD" id="cd06530">
    <property type="entry name" value="S26_SPase_I"/>
    <property type="match status" value="1"/>
</dbReference>
<organism evidence="6 7">
    <name type="scientific">Natronocalculus amylovorans</name>
    <dbReference type="NCBI Taxonomy" id="2917812"/>
    <lineage>
        <taxon>Archaea</taxon>
        <taxon>Methanobacteriati</taxon>
        <taxon>Methanobacteriota</taxon>
        <taxon>Stenosarchaea group</taxon>
        <taxon>Halobacteria</taxon>
        <taxon>Halobacteriales</taxon>
        <taxon>Haloferacaceae</taxon>
        <taxon>Natronocalculus</taxon>
    </lineage>
</organism>
<feature type="transmembrane region" description="Helical" evidence="5">
    <location>
        <begin position="12"/>
        <end position="34"/>
    </location>
</feature>
<reference evidence="6" key="1">
    <citation type="journal article" date="2022" name="Syst. Appl. Microbiol.">
        <title>Natronocalculus amylovorans gen. nov., sp. nov., and Natranaeroarchaeum aerophilus sp. nov., dominant culturable amylolytic natronoarchaea from hypersaline soda lakes in southwestern Siberia.</title>
        <authorList>
            <person name="Sorokin D.Y."/>
            <person name="Elcheninov A.G."/>
            <person name="Khizhniak T.V."/>
            <person name="Koenen M."/>
            <person name="Bale N.J."/>
            <person name="Damste J.S.S."/>
            <person name="Kublanov I.V."/>
        </authorList>
    </citation>
    <scope>NUCLEOTIDE SEQUENCE</scope>
    <source>
        <strain evidence="6">AArc-St2</strain>
    </source>
</reference>
<dbReference type="PRINTS" id="PR00728">
    <property type="entry name" value="SIGNALPTASE"/>
</dbReference>
<dbReference type="GO" id="GO:0006465">
    <property type="term" value="P:signal peptide processing"/>
    <property type="evidence" value="ECO:0007669"/>
    <property type="project" value="InterPro"/>
</dbReference>
<dbReference type="GO" id="GO:0009003">
    <property type="term" value="F:signal peptidase activity"/>
    <property type="evidence" value="ECO:0007669"/>
    <property type="project" value="UniProtKB-EC"/>
</dbReference>
<accession>A0AAE3FYC2</accession>
<evidence type="ECO:0000256" key="4">
    <source>
        <dbReference type="ARBA" id="ARBA00023136"/>
    </source>
</evidence>
<evidence type="ECO:0000256" key="1">
    <source>
        <dbReference type="ARBA" id="ARBA00004370"/>
    </source>
</evidence>
<keyword evidence="6" id="KW-0378">Hydrolase</keyword>
<dbReference type="SUPFAM" id="SSF51306">
    <property type="entry name" value="LexA/Signal peptidase"/>
    <property type="match status" value="1"/>
</dbReference>
<dbReference type="RefSeq" id="WP_250585194.1">
    <property type="nucleotide sequence ID" value="NZ_JAKRVX010000006.1"/>
</dbReference>
<keyword evidence="4 5" id="KW-0472">Membrane</keyword>
<dbReference type="InterPro" id="IPR001733">
    <property type="entry name" value="Peptidase_S26B"/>
</dbReference>
<evidence type="ECO:0000313" key="7">
    <source>
        <dbReference type="Proteomes" id="UP001203207"/>
    </source>
</evidence>
<evidence type="ECO:0000313" key="6">
    <source>
        <dbReference type="EMBL" id="MCL9817817.1"/>
    </source>
</evidence>
<dbReference type="NCBIfam" id="TIGR02228">
    <property type="entry name" value="sigpep_I_arch"/>
    <property type="match status" value="1"/>
</dbReference>
<comment type="subcellular location">
    <subcellularLocation>
        <location evidence="1">Membrane</location>
    </subcellularLocation>
</comment>
<dbReference type="Proteomes" id="UP001203207">
    <property type="component" value="Unassembled WGS sequence"/>
</dbReference>
<gene>
    <name evidence="6" type="ORF">AArcSt2_12785</name>
</gene>
<protein>
    <submittedName>
        <fullName evidence="6">Signal peptidase I</fullName>
        <ecNumber evidence="6">3.4.21.89</ecNumber>
    </submittedName>
</protein>
<evidence type="ECO:0000256" key="5">
    <source>
        <dbReference type="SAM" id="Phobius"/>
    </source>
</evidence>
<feature type="transmembrane region" description="Helical" evidence="5">
    <location>
        <begin position="149"/>
        <end position="172"/>
    </location>
</feature>
<proteinExistence type="predicted"/>
<evidence type="ECO:0000256" key="2">
    <source>
        <dbReference type="ARBA" id="ARBA00022692"/>
    </source>
</evidence>
<keyword evidence="7" id="KW-1185">Reference proteome</keyword>
<reference evidence="6" key="2">
    <citation type="submission" date="2022-02" db="EMBL/GenBank/DDBJ databases">
        <authorList>
            <person name="Elcheninov A.G."/>
            <person name="Sorokin D.Y."/>
            <person name="Kublanov I.V."/>
        </authorList>
    </citation>
    <scope>NUCLEOTIDE SEQUENCE</scope>
    <source>
        <strain evidence="6">AArc-St2</strain>
    </source>
</reference>
<dbReference type="InterPro" id="IPR019533">
    <property type="entry name" value="Peptidase_S26"/>
</dbReference>
<dbReference type="Gene3D" id="2.10.109.10">
    <property type="entry name" value="Umud Fragment, subunit A"/>
    <property type="match status" value="1"/>
</dbReference>
<dbReference type="PANTHER" id="PTHR10806">
    <property type="entry name" value="SIGNAL PEPTIDASE COMPLEX CATALYTIC SUBUNIT SEC11"/>
    <property type="match status" value="1"/>
</dbReference>
<dbReference type="EC" id="3.4.21.89" evidence="6"/>
<dbReference type="AlphaFoldDB" id="A0AAE3FYC2"/>
<keyword evidence="2 5" id="KW-0812">Transmembrane</keyword>